<evidence type="ECO:0000259" key="1">
    <source>
        <dbReference type="PROSITE" id="PS51186"/>
    </source>
</evidence>
<protein>
    <recommendedName>
        <fullName evidence="1">N-acetyltransferase domain-containing protein</fullName>
    </recommendedName>
</protein>
<feature type="domain" description="N-acetyltransferase" evidence="1">
    <location>
        <begin position="7"/>
        <end position="175"/>
    </location>
</feature>
<sequence length="175" mass="19542">MVQLSIYCIREATIEDLKHTETVVKVVNEAYHSGGGWTTVKHIVDGLRTNNKEIDELVKTNGTSHVLLYAFDGDIVVGTVMFKPANDKGESDFSLLSVAPDYQSKGVGGALVRQMINCMKTKGVTTVVLEVLDNRIELIAWYKKLGFTEAEKVKFNWHGTVKTPNVHFLIMKKDI</sequence>
<dbReference type="GO" id="GO:0016747">
    <property type="term" value="F:acyltransferase activity, transferring groups other than amino-acyl groups"/>
    <property type="evidence" value="ECO:0007669"/>
    <property type="project" value="InterPro"/>
</dbReference>
<dbReference type="InterPro" id="IPR050276">
    <property type="entry name" value="MshD_Acetyltransferase"/>
</dbReference>
<dbReference type="Proteomes" id="UP000646827">
    <property type="component" value="Unassembled WGS sequence"/>
</dbReference>
<accession>A0A8H7SD57</accession>
<evidence type="ECO:0000313" key="2">
    <source>
        <dbReference type="EMBL" id="KAG2226323.1"/>
    </source>
</evidence>
<organism evidence="2 3">
    <name type="scientific">Circinella minor</name>
    <dbReference type="NCBI Taxonomy" id="1195481"/>
    <lineage>
        <taxon>Eukaryota</taxon>
        <taxon>Fungi</taxon>
        <taxon>Fungi incertae sedis</taxon>
        <taxon>Mucoromycota</taxon>
        <taxon>Mucoromycotina</taxon>
        <taxon>Mucoromycetes</taxon>
        <taxon>Mucorales</taxon>
        <taxon>Lichtheimiaceae</taxon>
        <taxon>Circinella</taxon>
    </lineage>
</organism>
<dbReference type="AlphaFoldDB" id="A0A8H7SD57"/>
<dbReference type="InterPro" id="IPR000182">
    <property type="entry name" value="GNAT_dom"/>
</dbReference>
<comment type="caution">
    <text evidence="2">The sequence shown here is derived from an EMBL/GenBank/DDBJ whole genome shotgun (WGS) entry which is preliminary data.</text>
</comment>
<dbReference type="EMBL" id="JAEPRB010000018">
    <property type="protein sequence ID" value="KAG2226323.1"/>
    <property type="molecule type" value="Genomic_DNA"/>
</dbReference>
<name>A0A8H7SD57_9FUNG</name>
<gene>
    <name evidence="2" type="ORF">INT45_005995</name>
</gene>
<dbReference type="InterPro" id="IPR016181">
    <property type="entry name" value="Acyl_CoA_acyltransferase"/>
</dbReference>
<dbReference type="CDD" id="cd04301">
    <property type="entry name" value="NAT_SF"/>
    <property type="match status" value="1"/>
</dbReference>
<evidence type="ECO:0000313" key="3">
    <source>
        <dbReference type="Proteomes" id="UP000646827"/>
    </source>
</evidence>
<reference evidence="2 3" key="1">
    <citation type="submission" date="2020-12" db="EMBL/GenBank/DDBJ databases">
        <title>Metabolic potential, ecology and presence of endohyphal bacteria is reflected in genomic diversity of Mucoromycotina.</title>
        <authorList>
            <person name="Muszewska A."/>
            <person name="Okrasinska A."/>
            <person name="Steczkiewicz K."/>
            <person name="Drgas O."/>
            <person name="Orlowska M."/>
            <person name="Perlinska-Lenart U."/>
            <person name="Aleksandrzak-Piekarczyk T."/>
            <person name="Szatraj K."/>
            <person name="Zielenkiewicz U."/>
            <person name="Pilsyk S."/>
            <person name="Malc E."/>
            <person name="Mieczkowski P."/>
            <person name="Kruszewska J.S."/>
            <person name="Biernat P."/>
            <person name="Pawlowska J."/>
        </authorList>
    </citation>
    <scope>NUCLEOTIDE SEQUENCE [LARGE SCALE GENOMIC DNA]</scope>
    <source>
        <strain evidence="2 3">CBS 142.35</strain>
    </source>
</reference>
<dbReference type="PANTHER" id="PTHR43617">
    <property type="entry name" value="L-AMINO ACID N-ACETYLTRANSFERASE"/>
    <property type="match status" value="1"/>
</dbReference>
<dbReference type="Pfam" id="PF00583">
    <property type="entry name" value="Acetyltransf_1"/>
    <property type="match status" value="1"/>
</dbReference>
<dbReference type="PROSITE" id="PS51186">
    <property type="entry name" value="GNAT"/>
    <property type="match status" value="1"/>
</dbReference>
<keyword evidence="3" id="KW-1185">Reference proteome</keyword>
<proteinExistence type="predicted"/>
<dbReference type="Gene3D" id="3.40.630.30">
    <property type="match status" value="1"/>
</dbReference>
<dbReference type="OrthoDB" id="5689at2759"/>
<dbReference type="SUPFAM" id="SSF55729">
    <property type="entry name" value="Acyl-CoA N-acyltransferases (Nat)"/>
    <property type="match status" value="1"/>
</dbReference>